<evidence type="ECO:0000313" key="3">
    <source>
        <dbReference type="Proteomes" id="UP000324133"/>
    </source>
</evidence>
<keyword evidence="1" id="KW-1133">Transmembrane helix</keyword>
<organism evidence="2 3">
    <name type="scientific">Rufibacter hautae</name>
    <dbReference type="NCBI Taxonomy" id="2595005"/>
    <lineage>
        <taxon>Bacteria</taxon>
        <taxon>Pseudomonadati</taxon>
        <taxon>Bacteroidota</taxon>
        <taxon>Cytophagia</taxon>
        <taxon>Cytophagales</taxon>
        <taxon>Hymenobacteraceae</taxon>
        <taxon>Rufibacter</taxon>
    </lineage>
</organism>
<dbReference type="AlphaFoldDB" id="A0A5B6T9M9"/>
<dbReference type="EMBL" id="VKKY01000003">
    <property type="protein sequence ID" value="KAA3436898.1"/>
    <property type="molecule type" value="Genomic_DNA"/>
</dbReference>
<protein>
    <submittedName>
        <fullName evidence="2">DUF1449 family protein</fullName>
    </submittedName>
</protein>
<proteinExistence type="predicted"/>
<feature type="transmembrane region" description="Helical" evidence="1">
    <location>
        <begin position="71"/>
        <end position="93"/>
    </location>
</feature>
<feature type="transmembrane region" description="Helical" evidence="1">
    <location>
        <begin position="12"/>
        <end position="35"/>
    </location>
</feature>
<accession>A0A5B6T9M9</accession>
<dbReference type="Proteomes" id="UP000324133">
    <property type="component" value="Unassembled WGS sequence"/>
</dbReference>
<gene>
    <name evidence="2" type="ORF">FOA19_21220</name>
</gene>
<keyword evidence="1" id="KW-0472">Membrane</keyword>
<evidence type="ECO:0000313" key="2">
    <source>
        <dbReference type="EMBL" id="KAA3436898.1"/>
    </source>
</evidence>
<dbReference type="OrthoDB" id="2112507at2"/>
<sequence>MQELLQASFSSANVFASGLLVFVLLYWLTVLVGVLDISSLDVEVDTNLDADASLAGLDAVLAFFHLGRVPLMIFLSFFALPYWAVSVGVNYSLGTASSWVGLLLLLPLAFFCLFIAKFLTYPFVKLFQTMETEEAPNAAFIGQVCTVLLPANNAQIGQAAVKTNGSPVLLNVKTSQESLVQKGNTAVVIDYLPETNLYLIEPYQTL</sequence>
<keyword evidence="1" id="KW-0812">Transmembrane</keyword>
<evidence type="ECO:0000256" key="1">
    <source>
        <dbReference type="SAM" id="Phobius"/>
    </source>
</evidence>
<comment type="caution">
    <text evidence="2">The sequence shown here is derived from an EMBL/GenBank/DDBJ whole genome shotgun (WGS) entry which is preliminary data.</text>
</comment>
<name>A0A5B6T9M9_9BACT</name>
<feature type="transmembrane region" description="Helical" evidence="1">
    <location>
        <begin position="99"/>
        <end position="120"/>
    </location>
</feature>
<reference evidence="2 3" key="1">
    <citation type="submission" date="2019-07" db="EMBL/GenBank/DDBJ databases">
        <title>Rufibacter sp. nov., isolated from lake sediment.</title>
        <authorList>
            <person name="Qu J.-H."/>
        </authorList>
    </citation>
    <scope>NUCLEOTIDE SEQUENCE [LARGE SCALE GENOMIC DNA]</scope>
    <source>
        <strain evidence="2 3">NBS58-1</strain>
    </source>
</reference>
<dbReference type="RefSeq" id="WP_149092839.1">
    <property type="nucleotide sequence ID" value="NZ_VKKY01000003.1"/>
</dbReference>
<keyword evidence="3" id="KW-1185">Reference proteome</keyword>